<evidence type="ECO:0000313" key="14">
    <source>
        <dbReference type="EMBL" id="TDU98077.1"/>
    </source>
</evidence>
<evidence type="ECO:0000256" key="7">
    <source>
        <dbReference type="ARBA" id="ARBA00022801"/>
    </source>
</evidence>
<dbReference type="InterPro" id="IPR029058">
    <property type="entry name" value="AB_hydrolase_fold"/>
</dbReference>
<evidence type="ECO:0000256" key="6">
    <source>
        <dbReference type="ARBA" id="ARBA00022670"/>
    </source>
</evidence>
<feature type="active site" description="Nucleophile" evidence="9">
    <location>
        <position position="110"/>
    </location>
</feature>
<reference evidence="12 16" key="1">
    <citation type="submission" date="2014-06" db="EMBL/GenBank/DDBJ databases">
        <title>The Whole Genome Sequence of Mycoplasma hyosynoviae strain ATCC 27095.</title>
        <authorList>
            <person name="Calcutt M.J."/>
            <person name="Foecking M.F."/>
        </authorList>
    </citation>
    <scope>NUCLEOTIDE SEQUENCE [LARGE SCALE GENOMIC DNA]</scope>
    <source>
        <strain evidence="12 16">M60</strain>
    </source>
</reference>
<dbReference type="NCBIfam" id="TIGR01249">
    <property type="entry name" value="pro_imino_pep_1"/>
    <property type="match status" value="1"/>
</dbReference>
<dbReference type="GO" id="GO:0004177">
    <property type="term" value="F:aminopeptidase activity"/>
    <property type="evidence" value="ECO:0007669"/>
    <property type="project" value="UniProtKB-UniRule"/>
</dbReference>
<dbReference type="SUPFAM" id="SSF53474">
    <property type="entry name" value="alpha/beta-Hydrolases"/>
    <property type="match status" value="1"/>
</dbReference>
<evidence type="ECO:0000256" key="10">
    <source>
        <dbReference type="RuleBase" id="RU003421"/>
    </source>
</evidence>
<evidence type="ECO:0000256" key="1">
    <source>
        <dbReference type="ARBA" id="ARBA00001585"/>
    </source>
</evidence>
<evidence type="ECO:0000256" key="2">
    <source>
        <dbReference type="ARBA" id="ARBA00004496"/>
    </source>
</evidence>
<sequence length="316" mass="36385">MNNFYENTLPYNEGFLEVSKLHKVYFQELGNKNGVPILFVHGGPGGSPSSDSSRFFDPEHYRIIIFHQRGCGKSLPSSEIRENTTMDLVWDIEKLREHLKIDSWILFGGSWGSTLSLVYAINYSKRVKAMILRGIFLGRKEDQTFLYQEGSSYFFPDAYEEFANFVPADERKDLIKAYSKYLNSKNNKIAEQAAYHWAKWELGLITLYPIDILEEILLDKKANLELARLENHYFVNDLFLEDDNYILNNISKIKNIKTSIIHGRYDMDCRPESAYLLHKSLSNSTLHFVPAAGHSSKELGIAQALLDACEKFKSIK</sequence>
<comment type="subcellular location">
    <subcellularLocation>
        <location evidence="2 8">Cytoplasm</location>
    </subcellularLocation>
</comment>
<reference evidence="13" key="4">
    <citation type="submission" date="2023-04" db="EMBL/GenBank/DDBJ databases">
        <title>Genomes of recent Mycoplasma hyosynoviae isolates 2023.</title>
        <authorList>
            <person name="Spergser J."/>
        </authorList>
    </citation>
    <scope>NUCLEOTIDE SEQUENCE</scope>
    <source>
        <strain evidence="13">SN1J23N</strain>
    </source>
</reference>
<dbReference type="Proteomes" id="UP001233782">
    <property type="component" value="Unassembled WGS sequence"/>
</dbReference>
<dbReference type="InterPro" id="IPR002410">
    <property type="entry name" value="Peptidase_S33"/>
</dbReference>
<keyword evidence="6 8" id="KW-0645">Protease</keyword>
<evidence type="ECO:0000256" key="4">
    <source>
        <dbReference type="ARBA" id="ARBA00022438"/>
    </source>
</evidence>
<keyword evidence="7 8" id="KW-0378">Hydrolase</keyword>
<dbReference type="Proteomes" id="UP001059349">
    <property type="component" value="Chromosome"/>
</dbReference>
<dbReference type="Proteomes" id="UP000294882">
    <property type="component" value="Unassembled WGS sequence"/>
</dbReference>
<dbReference type="PIRSF" id="PIRSF006431">
    <property type="entry name" value="Pept_S33"/>
    <property type="match status" value="1"/>
</dbReference>
<evidence type="ECO:0000313" key="15">
    <source>
        <dbReference type="EMBL" id="UTO25915.1"/>
    </source>
</evidence>
<evidence type="ECO:0000256" key="9">
    <source>
        <dbReference type="PIRSR" id="PIRSR006431-1"/>
    </source>
</evidence>
<dbReference type="EMBL" id="JASBCP010000001">
    <property type="protein sequence ID" value="MDI3047727.1"/>
    <property type="molecule type" value="Genomic_DNA"/>
</dbReference>
<comment type="similarity">
    <text evidence="3 8 10">Belongs to the peptidase S33 family.</text>
</comment>
<evidence type="ECO:0000313" key="12">
    <source>
        <dbReference type="EMBL" id="ASI54176.1"/>
    </source>
</evidence>
<dbReference type="EMBL" id="CP101127">
    <property type="protein sequence ID" value="UTO25915.1"/>
    <property type="molecule type" value="Genomic_DNA"/>
</dbReference>
<evidence type="ECO:0000313" key="13">
    <source>
        <dbReference type="EMBL" id="MDI3047727.1"/>
    </source>
</evidence>
<reference evidence="15" key="3">
    <citation type="submission" date="2022-07" db="EMBL/GenBank/DDBJ databases">
        <title>Complete genome of Mycoplasma hyosynoviae B1.</title>
        <authorList>
            <person name="Spergser J."/>
        </authorList>
    </citation>
    <scope>NUCLEOTIDE SEQUENCE</scope>
    <source>
        <strain evidence="15">B1</strain>
    </source>
</reference>
<feature type="domain" description="AB hydrolase-1" evidence="11">
    <location>
        <begin position="36"/>
        <end position="296"/>
    </location>
</feature>
<dbReference type="RefSeq" id="WP_036444673.1">
    <property type="nucleotide sequence ID" value="NZ_CP008748.1"/>
</dbReference>
<dbReference type="PANTHER" id="PTHR43722">
    <property type="entry name" value="PROLINE IMINOPEPTIDASE"/>
    <property type="match status" value="1"/>
</dbReference>
<evidence type="ECO:0000259" key="11">
    <source>
        <dbReference type="Pfam" id="PF00561"/>
    </source>
</evidence>
<dbReference type="EMBL" id="SOCH01000002">
    <property type="protein sequence ID" value="TDU98077.1"/>
    <property type="molecule type" value="Genomic_DNA"/>
</dbReference>
<evidence type="ECO:0000256" key="8">
    <source>
        <dbReference type="PIRNR" id="PIRNR006431"/>
    </source>
</evidence>
<evidence type="ECO:0000313" key="18">
    <source>
        <dbReference type="Proteomes" id="UP001059349"/>
    </source>
</evidence>
<comment type="catalytic activity">
    <reaction evidence="1 8 10">
        <text>Release of N-terminal proline from a peptide.</text>
        <dbReference type="EC" id="3.4.11.5"/>
    </reaction>
</comment>
<dbReference type="InterPro" id="IPR000073">
    <property type="entry name" value="AB_hydrolase_1"/>
</dbReference>
<dbReference type="GO" id="GO:0006508">
    <property type="term" value="P:proteolysis"/>
    <property type="evidence" value="ECO:0007669"/>
    <property type="project" value="UniProtKB-KW"/>
</dbReference>
<dbReference type="GO" id="GO:0005737">
    <property type="term" value="C:cytoplasm"/>
    <property type="evidence" value="ECO:0007669"/>
    <property type="project" value="UniProtKB-SubCell"/>
</dbReference>
<evidence type="ECO:0000256" key="3">
    <source>
        <dbReference type="ARBA" id="ARBA00010088"/>
    </source>
</evidence>
<dbReference type="Gene3D" id="3.40.50.1820">
    <property type="entry name" value="alpha/beta hydrolase"/>
    <property type="match status" value="1"/>
</dbReference>
<keyword evidence="4 8" id="KW-0031">Aminopeptidase</keyword>
<gene>
    <name evidence="15" type="primary">pip</name>
    <name evidence="14" type="ORF">JN03_0086</name>
    <name evidence="12" type="ORF">MHSN_03295</name>
    <name evidence="15" type="ORF">NMG93_03520</name>
    <name evidence="13" type="ORF">QJ129_00390</name>
</gene>
<feature type="active site" evidence="9">
    <location>
        <position position="266"/>
    </location>
</feature>
<feature type="active site" description="Proton donor" evidence="9">
    <location>
        <position position="294"/>
    </location>
</feature>
<proteinExistence type="inferred from homology"/>
<protein>
    <recommendedName>
        <fullName evidence="8 10">Proline iminopeptidase</fullName>
        <shortName evidence="8">PIP</shortName>
        <ecNumber evidence="8 10">3.4.11.5</ecNumber>
    </recommendedName>
    <alternativeName>
        <fullName evidence="8">Prolyl aminopeptidase</fullName>
    </alternativeName>
</protein>
<dbReference type="Pfam" id="PF00561">
    <property type="entry name" value="Abhydrolase_1"/>
    <property type="match status" value="1"/>
</dbReference>
<dbReference type="PANTHER" id="PTHR43722:SF1">
    <property type="entry name" value="PROLINE IMINOPEPTIDASE"/>
    <property type="match status" value="1"/>
</dbReference>
<keyword evidence="16" id="KW-1185">Reference proteome</keyword>
<name>A0A063YI87_9BACT</name>
<dbReference type="KEGG" id="mhyv:MHSN_03295"/>
<reference evidence="14 17" key="2">
    <citation type="submission" date="2019-03" db="EMBL/GenBank/DDBJ databases">
        <title>Genomic Encyclopedia of Archaeal and Bacterial Type Strains, Phase II (KMG-II): from individual species to whole genera.</title>
        <authorList>
            <person name="Goeker M."/>
        </authorList>
    </citation>
    <scope>NUCLEOTIDE SEQUENCE [LARGE SCALE GENOMIC DNA]</scope>
    <source>
        <strain evidence="14 17">ATCC 25591</strain>
    </source>
</reference>
<dbReference type="InterPro" id="IPR005944">
    <property type="entry name" value="Pro_iminopeptidase"/>
</dbReference>
<evidence type="ECO:0000256" key="5">
    <source>
        <dbReference type="ARBA" id="ARBA00022490"/>
    </source>
</evidence>
<dbReference type="Proteomes" id="UP000264882">
    <property type="component" value="Chromosome"/>
</dbReference>
<dbReference type="EC" id="3.4.11.5" evidence="8 10"/>
<dbReference type="PRINTS" id="PR00793">
    <property type="entry name" value="PROAMNOPTASE"/>
</dbReference>
<dbReference type="AlphaFoldDB" id="A0A063YI87"/>
<accession>A0A063YI87</accession>
<dbReference type="EMBL" id="CP008748">
    <property type="protein sequence ID" value="ASI54176.1"/>
    <property type="molecule type" value="Genomic_DNA"/>
</dbReference>
<keyword evidence="5 8" id="KW-0963">Cytoplasm</keyword>
<evidence type="ECO:0000313" key="17">
    <source>
        <dbReference type="Proteomes" id="UP000294882"/>
    </source>
</evidence>
<dbReference type="GeneID" id="75105551"/>
<dbReference type="STRING" id="29559.NPL3_02170"/>
<organism evidence="15 18">
    <name type="scientific">Metamycoplasma hyosynoviae</name>
    <dbReference type="NCBI Taxonomy" id="29559"/>
    <lineage>
        <taxon>Bacteria</taxon>
        <taxon>Bacillati</taxon>
        <taxon>Mycoplasmatota</taxon>
        <taxon>Mycoplasmoidales</taxon>
        <taxon>Metamycoplasmataceae</taxon>
        <taxon>Metamycoplasma</taxon>
    </lineage>
</organism>
<evidence type="ECO:0000313" key="16">
    <source>
        <dbReference type="Proteomes" id="UP000264882"/>
    </source>
</evidence>